<evidence type="ECO:0000313" key="5">
    <source>
        <dbReference type="Proteomes" id="UP001185873"/>
    </source>
</evidence>
<dbReference type="Proteomes" id="UP001185873">
    <property type="component" value="Unassembled WGS sequence"/>
</dbReference>
<protein>
    <submittedName>
        <fullName evidence="4">DUF4190 domain-containing protein</fullName>
    </submittedName>
</protein>
<feature type="compositionally biased region" description="Basic and acidic residues" evidence="1">
    <location>
        <begin position="1"/>
        <end position="19"/>
    </location>
</feature>
<feature type="compositionally biased region" description="Low complexity" evidence="1">
    <location>
        <begin position="20"/>
        <end position="30"/>
    </location>
</feature>
<keyword evidence="2" id="KW-0812">Transmembrane</keyword>
<gene>
    <name evidence="4" type="ORF">R3P82_16910</name>
</gene>
<comment type="caution">
    <text evidence="4">The sequence shown here is derived from an EMBL/GenBank/DDBJ whole genome shotgun (WGS) entry which is preliminary data.</text>
</comment>
<evidence type="ECO:0000313" key="4">
    <source>
        <dbReference type="EMBL" id="MDV6300792.1"/>
    </source>
</evidence>
<sequence>MHPSEKPGDRPDGPRRRTGSDGTPGSFHPPGTNTLAVVALVIAVANVVFGSFLGLFVPLVPAAVAVVVVAIGHTSLRQITRSGEAGREMAVSALVIGYLCLAAVAAFLLMAFTFTTVGMALLGY</sequence>
<feature type="transmembrane region" description="Helical" evidence="2">
    <location>
        <begin position="36"/>
        <end position="69"/>
    </location>
</feature>
<organism evidence="4 5">
    <name type="scientific">Dietzia maris</name>
    <dbReference type="NCBI Taxonomy" id="37915"/>
    <lineage>
        <taxon>Bacteria</taxon>
        <taxon>Bacillati</taxon>
        <taxon>Actinomycetota</taxon>
        <taxon>Actinomycetes</taxon>
        <taxon>Mycobacteriales</taxon>
        <taxon>Dietziaceae</taxon>
        <taxon>Dietzia</taxon>
    </lineage>
</organism>
<feature type="domain" description="DUF4190" evidence="3">
    <location>
        <begin position="35"/>
        <end position="105"/>
    </location>
</feature>
<feature type="region of interest" description="Disordered" evidence="1">
    <location>
        <begin position="1"/>
        <end position="30"/>
    </location>
</feature>
<dbReference type="RefSeq" id="WP_317471267.1">
    <property type="nucleotide sequence ID" value="NZ_JAWLKJ010000005.1"/>
</dbReference>
<evidence type="ECO:0000259" key="3">
    <source>
        <dbReference type="Pfam" id="PF13828"/>
    </source>
</evidence>
<dbReference type="Pfam" id="PF13828">
    <property type="entry name" value="DUF4190"/>
    <property type="match status" value="1"/>
</dbReference>
<accession>A0AAE4U6C6</accession>
<keyword evidence="2" id="KW-1133">Transmembrane helix</keyword>
<evidence type="ECO:0000256" key="2">
    <source>
        <dbReference type="SAM" id="Phobius"/>
    </source>
</evidence>
<dbReference type="EMBL" id="JAWLKJ010000005">
    <property type="protein sequence ID" value="MDV6300792.1"/>
    <property type="molecule type" value="Genomic_DNA"/>
</dbReference>
<feature type="transmembrane region" description="Helical" evidence="2">
    <location>
        <begin position="90"/>
        <end position="114"/>
    </location>
</feature>
<reference evidence="4" key="1">
    <citation type="submission" date="2023-10" db="EMBL/GenBank/DDBJ databases">
        <title>Development of a sustainable strategy for remediation of hydrocarbon-contaminated territories based on the waste exchange concept.</title>
        <authorList>
            <person name="Krivoruchko A."/>
        </authorList>
    </citation>
    <scope>NUCLEOTIDE SEQUENCE</scope>
    <source>
        <strain evidence="4">IEGM 1175</strain>
    </source>
</reference>
<dbReference type="InterPro" id="IPR025241">
    <property type="entry name" value="DUF4190"/>
</dbReference>
<keyword evidence="2" id="KW-0472">Membrane</keyword>
<name>A0AAE4U6C6_9ACTN</name>
<proteinExistence type="predicted"/>
<dbReference type="AlphaFoldDB" id="A0AAE4U6C6"/>
<evidence type="ECO:0000256" key="1">
    <source>
        <dbReference type="SAM" id="MobiDB-lite"/>
    </source>
</evidence>